<dbReference type="GO" id="GO:0032040">
    <property type="term" value="C:small-subunit processome"/>
    <property type="evidence" value="ECO:0007669"/>
    <property type="project" value="TreeGrafter"/>
</dbReference>
<dbReference type="GO" id="GO:0030686">
    <property type="term" value="C:90S preribosome"/>
    <property type="evidence" value="ECO:0007669"/>
    <property type="project" value="TreeGrafter"/>
</dbReference>
<accession>A0A815PR18</accession>
<feature type="region of interest" description="Disordered" evidence="1">
    <location>
        <begin position="198"/>
        <end position="217"/>
    </location>
</feature>
<evidence type="ECO:0000259" key="3">
    <source>
        <dbReference type="Pfam" id="PF20416"/>
    </source>
</evidence>
<proteinExistence type="predicted"/>
<feature type="domain" description="U3 small nucleolar RNA-associated protein 20" evidence="3">
    <location>
        <begin position="1"/>
        <end position="191"/>
    </location>
</feature>
<dbReference type="InterPro" id="IPR057525">
    <property type="entry name" value="UTP20_C"/>
</dbReference>
<dbReference type="Pfam" id="PF23099">
    <property type="entry name" value="UTP20_C"/>
    <property type="match status" value="1"/>
</dbReference>
<reference evidence="5" key="1">
    <citation type="submission" date="2021-02" db="EMBL/GenBank/DDBJ databases">
        <authorList>
            <person name="Nowell W R."/>
        </authorList>
    </citation>
    <scope>NUCLEOTIDE SEQUENCE</scope>
</reference>
<dbReference type="InterPro" id="IPR016024">
    <property type="entry name" value="ARM-type_fold"/>
</dbReference>
<feature type="domain" description="U3 small nucleolar RNA-associated protein 20 C-terminal" evidence="4">
    <location>
        <begin position="2411"/>
        <end position="2776"/>
    </location>
</feature>
<feature type="non-terminal residue" evidence="5">
    <location>
        <position position="2802"/>
    </location>
</feature>
<dbReference type="Proteomes" id="UP000663845">
    <property type="component" value="Unassembled WGS sequence"/>
</dbReference>
<name>A0A815PR18_9BILA</name>
<evidence type="ECO:0000256" key="1">
    <source>
        <dbReference type="SAM" id="MobiDB-lite"/>
    </source>
</evidence>
<evidence type="ECO:0000313" key="5">
    <source>
        <dbReference type="EMBL" id="CAF1452359.1"/>
    </source>
</evidence>
<protein>
    <submittedName>
        <fullName evidence="5">Uncharacterized protein</fullName>
    </submittedName>
</protein>
<dbReference type="EMBL" id="CAJNOG010001540">
    <property type="protein sequence ID" value="CAF1452359.1"/>
    <property type="molecule type" value="Genomic_DNA"/>
</dbReference>
<feature type="region of interest" description="Disordered" evidence="1">
    <location>
        <begin position="97"/>
        <end position="116"/>
    </location>
</feature>
<feature type="compositionally biased region" description="Low complexity" evidence="1">
    <location>
        <begin position="201"/>
        <end position="212"/>
    </location>
</feature>
<dbReference type="SUPFAM" id="SSF48371">
    <property type="entry name" value="ARM repeat"/>
    <property type="match status" value="2"/>
</dbReference>
<feature type="domain" description="U3 small nucleolar RNA-associated protein 20" evidence="3">
    <location>
        <begin position="1825"/>
        <end position="2046"/>
    </location>
</feature>
<dbReference type="Pfam" id="PF20416">
    <property type="entry name" value="UTP20"/>
    <property type="match status" value="2"/>
</dbReference>
<evidence type="ECO:0000259" key="2">
    <source>
        <dbReference type="Pfam" id="PF07539"/>
    </source>
</evidence>
<dbReference type="InterPro" id="IPR052575">
    <property type="entry name" value="SSU_processome_comp_20"/>
</dbReference>
<dbReference type="PANTHER" id="PTHR17695:SF11">
    <property type="entry name" value="SMALL SUBUNIT PROCESSOME COMPONENT 20 HOMOLOG"/>
    <property type="match status" value="1"/>
</dbReference>
<dbReference type="PANTHER" id="PTHR17695">
    <property type="entry name" value="SMALL SUBUNIT PROCESSOME COMPONENT 20 HOMOLOG"/>
    <property type="match status" value="1"/>
</dbReference>
<dbReference type="InterPro" id="IPR046523">
    <property type="entry name" value="UTP20_dom"/>
</dbReference>
<comment type="caution">
    <text evidence="5">The sequence shown here is derived from an EMBL/GenBank/DDBJ whole genome shotgun (WGS) entry which is preliminary data.</text>
</comment>
<gene>
    <name evidence="5" type="ORF">JYZ213_LOCUS40763</name>
</gene>
<feature type="domain" description="U3 small nucleolar RNA-associated protein 20 N-terminal" evidence="2">
    <location>
        <begin position="971"/>
        <end position="1589"/>
    </location>
</feature>
<sequence length="2802" mass="330026">LLHLVTLLRSRIYSIRDQARDCLCKCITVFGKRYLKFIIEELIAGLQRGYQHFVLLHTVHTILIHISTLTDDFNIDSAVKTITNLFVDDLFNSEKTESSKANEHENSSYKPSNIPEAKTNKTANVMELLGRLIHSDNELLTCIEPLRQQLSLSHDSRQISKCEKCLQRFQTGLISNTHLSIESLFIFIYHLLTKTEENSSNEKTNNKSTSNKTNEERNKYYLIPSEPKRGHARVAQSIIHVKKTNIHCLISWTLNLLNKLIKKHKNDDQTFLSMIDPFVNHIEICLNSQYTDVIVSSLRNLSSLLEYSLPSLDKQRITNMYKKVFDLLKMYSSVAGSNDMNDLLTLCYKILGTFVQRSINDNIALTSDEYQFFSETCQNVQSTFHSCTKSLLTCLWKKCLEKPKQLQSCITTVYSLLIQHTTKQNVDILWNCFMNIYRSINHNESTIIYQTFYDIFQLFIEHKMLIDMNLCWEFLTIVKTNENEEFLKIHYDTIFKLMKSIPISREILDIYYRFIEQTSSVLLYQETRKIFQSDLIEKLPNEFYIQLWKHLLNKKDSKQEQIIDWFVDFIMIERKKKNMILLSNDNDEIVMEKINLLKTKKKILTKDKITEQGLQFIQMFIQNTFSKIDDIQTLTSGQLWRALILHNSLSDKDTNEGTLTVGHVVKISQLMENCLSSSSIIALTIIEFISHDITFTTSFWYTILKRNSHSELYLLAIRISFLLMSPTNDYSDKFIELLKTNLSSFNSNIRLLTLRVLSSFIEDKNEKNNVILTCLLCEECPLNVYEFRAKIIHLQKLSVEFILLNKNTSSFHLAMYYLLGILCSNFTPLWSICTELLGSYGNKAIEYIGHTYFWSILNEKFQLVNQHNDIEIVESIDDELINEYLENEVKREYEVNDQSIDYIQYRINLFQILTYFPNECENKTKILLPIIFDFFTNEYFDHLLSLGLFGLSKSSYEIHPTSSKRLSRKFSIKTLETILNLLKQFHHYQQWYEPLRLYQFYVRLLLSSDNSIQQSAYHCLLKCHQIPQSIIQSNFLKHSEELVPLFNPSTCRKTFHELIQGALLEQNLSDDLKNQYAFILIRVVYSKLNAKRSLGSTTRGRKDYFELNRKYLFQFLITFASNHLYKEHFHYFIQLLLEPFHDELFSSNENQWLNIFENKINLKNEEFHLISYEIFIKYIQHSLLLLKTFVSKLGVYIHEKIDYIMKFYILTIKFVDYLTNQKCSQEDNDDFQVKKNRILLKRIRSMSYKGLQILFELFDNDDKEIFKKDLIDSLWLCCIKQSYLDNLLNKTKQREDIVHMLKLAVIWSSTPYLRETIINDRQDAKDLVKCSMELLNENIANENKQLIIEFIWNILQINPDDALITPYNDQLLTYLTRVSSSMIESKNSITLSTKEFDILLILSGKQLKNDKIEQLCTIFFRLLRQNILSKKKKKFGNKTAGQNLNISILKVLQNLIVNIENPIEKYLSLLSILCCKIIQRDQRIELINLFQIFINQSTQTKSSTVWYLKQLVELNSWNADAIDEADYERRLNSYKNLAKELVNVQDIDKDKDEYLCLFYHCLYELHYSVNDLSLREYASQCIQLFLKQIPLYQTYFLTEIRAILKQPAISINIRHEFIRHLAFITDINIDNEDLNDLKRLRNYNDIEIDFFHNITHVQNHRRYRALKRFKIIHDQQPFHVTTINNYLLPIVCSFINDVINDETQDINDEIVFVCLTTLCQTLTWLKYNQLFVSYFRQLTTNKRTLNLSQKRCLTKTISAIIDAFHFQLDYDENKAESERISRAIQKHLLPMILDLLSQNSFSIDGLTTTGIATKNASIDDQRQQAILLTVTCSLIATKLIVIFPHDFIEQHISTILLHLITLLRSRIYSIRDQARDCLCKCITVFGKRYLKFIIEELIAGLQRGYQHFVLLHTVHSILIHISTLTDDFNIDSAVKILTNLFIDDLFNSEKTESSKANEHENSSYKPSNIPEAKTNKTANVMELLGRLIHSNDELLTCIEPIRQQLSLSHDSRQISKCEKCLQRFQTGLINNTHLSIESLFIFIYHLLTKTEENSSNEKINNKTFNKTNEERSKYHLIPSEPKRGHARVAQSIIHVKKTNIHCLISWTLNLLNKLIKKHKNDDQTFLSMIDPFIIHIEICLNSQYTDVIVSSLRNLSSLLEYSLPSLDKQRITNMYKKVFDLLKMYSSVAGSNDMNDLLTLCYKILGTFVQRSINDNIALTSDEYQCLFTYIESDLLNVHRQSSAFLLLRSIMRHSVTIITNDKNLRTQLDNLLRSRLIFLIVQSPYDHVRTICRDLFHIYFFSYEHTKTKLKSYLDFFLLQLDYEEYNGRLSVLIFLNNLFNDLTKQRLNDYAAYFFLPLSCHYYNETNNECKKYFQSNLHLLLEKIDEQHRNDILKNIIFSWINDKIEHRCLALQLFILFIEIEHDQFDQYLIDIFDFILREFNAIQHDNDDDEQEKFHDQYIYHLTNVLIYVIKYCPNSLQMVQLRTKWLELLKIIDEKCLLHPHIWVRFLSTQVFGLLFDLNKPEEIIQHIEKYLSQHDNSSDSTAATIENGPSRKRLKKSIQINLDHEPLFIHYVATFDSTMSPLIKIQRLCLCSCSQLKPSNLSEEFSLQITKNLIYLSKLLILSHSNHLDLVIRRCSRLTTFESTKFPSEITRRSAVLKWMAALVLDLSSFLTSYLKSFLTVIEREIERDDTTINLSLKTLAQDVFDVFKRHCDIHLITSIYADIAKQRRTKRLERKQKLAVLAINQPEILYRKKRVKQTKRVGLGKKKRMKAIENAKKDRRKKTIKKIDEDIDDF</sequence>
<evidence type="ECO:0000313" key="6">
    <source>
        <dbReference type="Proteomes" id="UP000663845"/>
    </source>
</evidence>
<dbReference type="InterPro" id="IPR011430">
    <property type="entry name" value="UTP20_N"/>
</dbReference>
<organism evidence="5 6">
    <name type="scientific">Adineta steineri</name>
    <dbReference type="NCBI Taxonomy" id="433720"/>
    <lineage>
        <taxon>Eukaryota</taxon>
        <taxon>Metazoa</taxon>
        <taxon>Spiralia</taxon>
        <taxon>Gnathifera</taxon>
        <taxon>Rotifera</taxon>
        <taxon>Eurotatoria</taxon>
        <taxon>Bdelloidea</taxon>
        <taxon>Adinetida</taxon>
        <taxon>Adinetidae</taxon>
        <taxon>Adineta</taxon>
    </lineage>
</organism>
<dbReference type="Pfam" id="PF07539">
    <property type="entry name" value="UTP20_N"/>
    <property type="match status" value="1"/>
</dbReference>
<feature type="compositionally biased region" description="Basic and acidic residues" evidence="1">
    <location>
        <begin position="97"/>
        <end position="107"/>
    </location>
</feature>
<evidence type="ECO:0000259" key="4">
    <source>
        <dbReference type="Pfam" id="PF23099"/>
    </source>
</evidence>